<dbReference type="InterPro" id="IPR014044">
    <property type="entry name" value="CAP_dom"/>
</dbReference>
<gene>
    <name evidence="2" type="ORF">ANCDUO_25042</name>
</gene>
<dbReference type="OrthoDB" id="5874910at2759"/>
<keyword evidence="3" id="KW-1185">Reference proteome</keyword>
<dbReference type="Gene3D" id="3.40.33.10">
    <property type="entry name" value="CAP"/>
    <property type="match status" value="1"/>
</dbReference>
<organism evidence="2 3">
    <name type="scientific">Ancylostoma duodenale</name>
    <dbReference type="NCBI Taxonomy" id="51022"/>
    <lineage>
        <taxon>Eukaryota</taxon>
        <taxon>Metazoa</taxon>
        <taxon>Ecdysozoa</taxon>
        <taxon>Nematoda</taxon>
        <taxon>Chromadorea</taxon>
        <taxon>Rhabditida</taxon>
        <taxon>Rhabditina</taxon>
        <taxon>Rhabditomorpha</taxon>
        <taxon>Strongyloidea</taxon>
        <taxon>Ancylostomatidae</taxon>
        <taxon>Ancylostomatinae</taxon>
        <taxon>Ancylostoma</taxon>
    </lineage>
</organism>
<protein>
    <recommendedName>
        <fullName evidence="1">SCP domain-containing protein</fullName>
    </recommendedName>
</protein>
<dbReference type="Pfam" id="PF00188">
    <property type="entry name" value="CAP"/>
    <property type="match status" value="1"/>
</dbReference>
<evidence type="ECO:0000313" key="3">
    <source>
        <dbReference type="Proteomes" id="UP000054047"/>
    </source>
</evidence>
<feature type="non-terminal residue" evidence="2">
    <location>
        <position position="98"/>
    </location>
</feature>
<sequence length="98" mass="11353">MCGKEFETISNDGMRMMFLNLHNEHRRNVAQGWVMMGNGDMTRKAARMRKLKYDCSLEMSAYRSAKRCEDTVGNTTVAENRNMFKNVYNVSVMDAIDQ</sequence>
<dbReference type="AlphaFoldDB" id="A0A0C2F8Z3"/>
<dbReference type="Proteomes" id="UP000054047">
    <property type="component" value="Unassembled WGS sequence"/>
</dbReference>
<dbReference type="SUPFAM" id="SSF55797">
    <property type="entry name" value="PR-1-like"/>
    <property type="match status" value="1"/>
</dbReference>
<name>A0A0C2F8Z3_9BILA</name>
<dbReference type="EMBL" id="KN774775">
    <property type="protein sequence ID" value="KIH44925.1"/>
    <property type="molecule type" value="Genomic_DNA"/>
</dbReference>
<proteinExistence type="predicted"/>
<dbReference type="InterPro" id="IPR035940">
    <property type="entry name" value="CAP_sf"/>
</dbReference>
<evidence type="ECO:0000259" key="1">
    <source>
        <dbReference type="Pfam" id="PF00188"/>
    </source>
</evidence>
<accession>A0A0C2F8Z3</accession>
<feature type="domain" description="SCP" evidence="1">
    <location>
        <begin position="19"/>
        <end position="91"/>
    </location>
</feature>
<reference evidence="2 3" key="1">
    <citation type="submission" date="2013-12" db="EMBL/GenBank/DDBJ databases">
        <title>Draft genome of the parsitic nematode Ancylostoma duodenale.</title>
        <authorList>
            <person name="Mitreva M."/>
        </authorList>
    </citation>
    <scope>NUCLEOTIDE SEQUENCE [LARGE SCALE GENOMIC DNA]</scope>
    <source>
        <strain evidence="2 3">Zhejiang</strain>
    </source>
</reference>
<evidence type="ECO:0000313" key="2">
    <source>
        <dbReference type="EMBL" id="KIH44925.1"/>
    </source>
</evidence>
<dbReference type="CDD" id="cd05380">
    <property type="entry name" value="CAP_euk"/>
    <property type="match status" value="1"/>
</dbReference>